<dbReference type="RefSeq" id="WP_103932663.1">
    <property type="nucleotide sequence ID" value="NZ_FNVA01000002.1"/>
</dbReference>
<name>A0A1H5WXF9_9BACT</name>
<dbReference type="EMBL" id="FNVA01000002">
    <property type="protein sequence ID" value="SEG03850.1"/>
    <property type="molecule type" value="Genomic_DNA"/>
</dbReference>
<dbReference type="OrthoDB" id="954262at2"/>
<evidence type="ECO:0000313" key="2">
    <source>
        <dbReference type="Proteomes" id="UP000236728"/>
    </source>
</evidence>
<gene>
    <name evidence="1" type="ORF">SAMN05421819_1776</name>
</gene>
<dbReference type="PANTHER" id="PTHR31694">
    <property type="entry name" value="DESICCATION-LIKE PROTEIN"/>
    <property type="match status" value="1"/>
</dbReference>
<proteinExistence type="predicted"/>
<dbReference type="AlphaFoldDB" id="A0A1H5WXF9"/>
<accession>A0A1H5WXF9</accession>
<organism evidence="1 2">
    <name type="scientific">Bryocella elongata</name>
    <dbReference type="NCBI Taxonomy" id="863522"/>
    <lineage>
        <taxon>Bacteria</taxon>
        <taxon>Pseudomonadati</taxon>
        <taxon>Acidobacteriota</taxon>
        <taxon>Terriglobia</taxon>
        <taxon>Terriglobales</taxon>
        <taxon>Acidobacteriaceae</taxon>
        <taxon>Bryocella</taxon>
    </lineage>
</organism>
<dbReference type="Proteomes" id="UP000236728">
    <property type="component" value="Unassembled WGS sequence"/>
</dbReference>
<dbReference type="InterPro" id="IPR006311">
    <property type="entry name" value="TAT_signal"/>
</dbReference>
<dbReference type="Pfam" id="PF13668">
    <property type="entry name" value="Ferritin_2"/>
    <property type="match status" value="1"/>
</dbReference>
<evidence type="ECO:0000313" key="1">
    <source>
        <dbReference type="EMBL" id="SEG03850.1"/>
    </source>
</evidence>
<reference evidence="1 2" key="1">
    <citation type="submission" date="2016-10" db="EMBL/GenBank/DDBJ databases">
        <authorList>
            <person name="de Groot N.N."/>
        </authorList>
    </citation>
    <scope>NUCLEOTIDE SEQUENCE [LARGE SCALE GENOMIC DNA]</scope>
    <source>
        <strain evidence="1 2">DSM 22489</strain>
    </source>
</reference>
<keyword evidence="2" id="KW-1185">Reference proteome</keyword>
<dbReference type="PANTHER" id="PTHR31694:SF26">
    <property type="entry name" value="OS05G0151100 PROTEIN"/>
    <property type="match status" value="1"/>
</dbReference>
<sequence>MPTLETQQLDEVIASSRRRMLTMGGAAIAGLALSAIAADAQTTTLTDADYLNFALNLEYLEAQYYTLAVSGMTIDQMGLGITGTGTQGTVTVKAGGYTACKVPFANTIVQSYATEIALEERNHVSFLRSALGTAAVAQPAIDLVNSFNYLSTLLGLGLTSFDPFANDINFLLGSYIFEDVGVTAYTGAAPALTVSGNLDAAAGIQAVEAYHAGMVRTTIYGLDQSATTLGAAGTARAVATAISKVRASADGSNSTTSSRAQGDDIGLGTQTVALNTSSSFTASTLVDASTTGSINAAGSTGTAGSLVFARTAAQVLGIVYAGGTTTSNQGFFRAGLNGNVK</sequence>
<dbReference type="PROSITE" id="PS51318">
    <property type="entry name" value="TAT"/>
    <property type="match status" value="1"/>
</dbReference>
<protein>
    <submittedName>
        <fullName evidence="1">Ferritin-like domain-containing protein</fullName>
    </submittedName>
</protein>
<dbReference type="InterPro" id="IPR052965">
    <property type="entry name" value="Pigment-catalase-like"/>
</dbReference>